<dbReference type="EMBL" id="JACHWJ010000004">
    <property type="protein sequence ID" value="MBB2958721.1"/>
    <property type="molecule type" value="Genomic_DNA"/>
</dbReference>
<evidence type="ECO:0000256" key="1">
    <source>
        <dbReference type="SAM" id="Phobius"/>
    </source>
</evidence>
<keyword evidence="1" id="KW-1133">Transmembrane helix</keyword>
<dbReference type="AlphaFoldDB" id="A0A7W4UQJ6"/>
<evidence type="ECO:0000313" key="3">
    <source>
        <dbReference type="Proteomes" id="UP000545286"/>
    </source>
</evidence>
<keyword evidence="1" id="KW-0472">Membrane</keyword>
<protein>
    <submittedName>
        <fullName evidence="2">Uncharacterized protein</fullName>
    </submittedName>
</protein>
<sequence length="64" mass="6804">MLLSPQLVTALGGLALFASLLFVESTEGTRCGGASCDGVIVLILFVISYVLARVLLRRLWPPSV</sequence>
<keyword evidence="3" id="KW-1185">Reference proteome</keyword>
<comment type="caution">
    <text evidence="2">The sequence shown here is derived from an EMBL/GenBank/DDBJ whole genome shotgun (WGS) entry which is preliminary data.</text>
</comment>
<gene>
    <name evidence="2" type="ORF">FHX72_002867</name>
</gene>
<dbReference type="RefSeq" id="WP_183625867.1">
    <property type="nucleotide sequence ID" value="NZ_JACHWJ010000004.1"/>
</dbReference>
<keyword evidence="1" id="KW-0812">Transmembrane</keyword>
<feature type="transmembrane region" description="Helical" evidence="1">
    <location>
        <begin position="38"/>
        <end position="56"/>
    </location>
</feature>
<evidence type="ECO:0000313" key="2">
    <source>
        <dbReference type="EMBL" id="MBB2958721.1"/>
    </source>
</evidence>
<reference evidence="2 3" key="1">
    <citation type="submission" date="2020-08" db="EMBL/GenBank/DDBJ databases">
        <title>Sequencing the genomes of 1000 actinobacteria strains.</title>
        <authorList>
            <person name="Klenk H.-P."/>
        </authorList>
    </citation>
    <scope>NUCLEOTIDE SEQUENCE [LARGE SCALE GENOMIC DNA]</scope>
    <source>
        <strain evidence="2 3">DSM 20419</strain>
    </source>
</reference>
<accession>A0A7W4UQJ6</accession>
<name>A0A7W4UQJ6_9MICO</name>
<organism evidence="2 3">
    <name type="scientific">Pseudoclavibacter helvolus</name>
    <dbReference type="NCBI Taxonomy" id="255205"/>
    <lineage>
        <taxon>Bacteria</taxon>
        <taxon>Bacillati</taxon>
        <taxon>Actinomycetota</taxon>
        <taxon>Actinomycetes</taxon>
        <taxon>Micrococcales</taxon>
        <taxon>Microbacteriaceae</taxon>
        <taxon>Pseudoclavibacter</taxon>
    </lineage>
</organism>
<dbReference type="Proteomes" id="UP000545286">
    <property type="component" value="Unassembled WGS sequence"/>
</dbReference>
<proteinExistence type="predicted"/>